<dbReference type="RefSeq" id="WP_087358125.1">
    <property type="nucleotide sequence ID" value="NZ_JACJKO010000007.1"/>
</dbReference>
<keyword evidence="1 2" id="KW-0238">DNA-binding</keyword>
<feature type="DNA-binding region" description="H-T-H motif" evidence="2">
    <location>
        <begin position="32"/>
        <end position="51"/>
    </location>
</feature>
<evidence type="ECO:0000256" key="2">
    <source>
        <dbReference type="PROSITE-ProRule" id="PRU00335"/>
    </source>
</evidence>
<proteinExistence type="predicted"/>
<dbReference type="PANTHER" id="PTHR43479:SF7">
    <property type="entry name" value="TETR-FAMILY TRANSCRIPTIONAL REGULATOR"/>
    <property type="match status" value="1"/>
</dbReference>
<dbReference type="Proteomes" id="UP000195305">
    <property type="component" value="Unassembled WGS sequence"/>
</dbReference>
<dbReference type="InterPro" id="IPR009057">
    <property type="entry name" value="Homeodomain-like_sf"/>
</dbReference>
<protein>
    <recommendedName>
        <fullName evidence="3">HTH tetR-type domain-containing protein</fullName>
    </recommendedName>
</protein>
<dbReference type="InterPro" id="IPR050624">
    <property type="entry name" value="HTH-type_Tx_Regulator"/>
</dbReference>
<gene>
    <name evidence="4" type="ORF">B5E75_07430</name>
</gene>
<dbReference type="Gene3D" id="1.10.357.10">
    <property type="entry name" value="Tetracycline Repressor, domain 2"/>
    <property type="match status" value="1"/>
</dbReference>
<evidence type="ECO:0000256" key="1">
    <source>
        <dbReference type="ARBA" id="ARBA00023125"/>
    </source>
</evidence>
<accession>A0A1Y4SYX6</accession>
<dbReference type="OrthoDB" id="9810250at2"/>
<dbReference type="SUPFAM" id="SSF46689">
    <property type="entry name" value="Homeodomain-like"/>
    <property type="match status" value="1"/>
</dbReference>
<sequence>MRTEYRNATRSKLLIKKAFIDLLKEKPASKVTVTDIVHEANISRGTFYAHYLDTKDLLESFQREFIEQILYFTRKNHKLTLVEQLNTLLMKILDILKNDYETYCILSNQDFTFEFYNEMRDAMIQELQQEFSLSPETKRRLHIFIGGFMMLLREWLQKGNFESMDEYAQTLSTLITENL</sequence>
<comment type="caution">
    <text evidence="4">The sequence shown here is derived from an EMBL/GenBank/DDBJ whole genome shotgun (WGS) entry which is preliminary data.</text>
</comment>
<evidence type="ECO:0000313" key="5">
    <source>
        <dbReference type="Proteomes" id="UP000195305"/>
    </source>
</evidence>
<feature type="domain" description="HTH tetR-type" evidence="3">
    <location>
        <begin position="9"/>
        <end position="69"/>
    </location>
</feature>
<dbReference type="PROSITE" id="PS50977">
    <property type="entry name" value="HTH_TETR_2"/>
    <property type="match status" value="1"/>
</dbReference>
<evidence type="ECO:0000259" key="3">
    <source>
        <dbReference type="PROSITE" id="PS50977"/>
    </source>
</evidence>
<keyword evidence="5" id="KW-1185">Reference proteome</keyword>
<reference evidence="4 5" key="1">
    <citation type="journal article" date="2018" name="BMC Genomics">
        <title>Whole genome sequencing and function prediction of 133 gut anaerobes isolated from chicken caecum in pure cultures.</title>
        <authorList>
            <person name="Medvecky M."/>
            <person name="Cejkova D."/>
            <person name="Polansky O."/>
            <person name="Karasova D."/>
            <person name="Kubasova T."/>
            <person name="Cizek A."/>
            <person name="Rychlik I."/>
        </authorList>
    </citation>
    <scope>NUCLEOTIDE SEQUENCE [LARGE SCALE GENOMIC DNA]</scope>
    <source>
        <strain evidence="4 5">An13</strain>
    </source>
</reference>
<dbReference type="GO" id="GO:0003677">
    <property type="term" value="F:DNA binding"/>
    <property type="evidence" value="ECO:0007669"/>
    <property type="project" value="UniProtKB-UniRule"/>
</dbReference>
<dbReference type="PANTHER" id="PTHR43479">
    <property type="entry name" value="ACREF/ENVCD OPERON REPRESSOR-RELATED"/>
    <property type="match status" value="1"/>
</dbReference>
<name>A0A1Y4SYX6_9FIRM</name>
<evidence type="ECO:0000313" key="4">
    <source>
        <dbReference type="EMBL" id="OUQ34161.1"/>
    </source>
</evidence>
<dbReference type="Pfam" id="PF00440">
    <property type="entry name" value="TetR_N"/>
    <property type="match status" value="1"/>
</dbReference>
<dbReference type="InterPro" id="IPR039532">
    <property type="entry name" value="TetR_C_Firmicutes"/>
</dbReference>
<organism evidence="4 5">
    <name type="scientific">Massilimicrobiota timonensis</name>
    <dbReference type="NCBI Taxonomy" id="1776392"/>
    <lineage>
        <taxon>Bacteria</taxon>
        <taxon>Bacillati</taxon>
        <taxon>Bacillota</taxon>
        <taxon>Erysipelotrichia</taxon>
        <taxon>Erysipelotrichales</taxon>
        <taxon>Erysipelotrichaceae</taxon>
        <taxon>Massilimicrobiota</taxon>
    </lineage>
</organism>
<dbReference type="AlphaFoldDB" id="A0A1Y4SYX6"/>
<dbReference type="Pfam" id="PF14278">
    <property type="entry name" value="TetR_C_8"/>
    <property type="match status" value="1"/>
</dbReference>
<dbReference type="InterPro" id="IPR001647">
    <property type="entry name" value="HTH_TetR"/>
</dbReference>
<dbReference type="EMBL" id="NFLJ01000019">
    <property type="protein sequence ID" value="OUQ34161.1"/>
    <property type="molecule type" value="Genomic_DNA"/>
</dbReference>